<keyword evidence="3" id="KW-1185">Reference proteome</keyword>
<dbReference type="InterPro" id="IPR003879">
    <property type="entry name" value="Butyrophylin_SPRY"/>
</dbReference>
<protein>
    <submittedName>
        <fullName evidence="2">BT1A1 protein</fullName>
    </submittedName>
</protein>
<dbReference type="Pfam" id="PF13765">
    <property type="entry name" value="PRY"/>
    <property type="match status" value="1"/>
</dbReference>
<organism evidence="2 3">
    <name type="scientific">Origma solitaria</name>
    <dbReference type="NCBI Taxonomy" id="720586"/>
    <lineage>
        <taxon>Eukaryota</taxon>
        <taxon>Metazoa</taxon>
        <taxon>Chordata</taxon>
        <taxon>Craniata</taxon>
        <taxon>Vertebrata</taxon>
        <taxon>Euteleostomi</taxon>
        <taxon>Archelosauria</taxon>
        <taxon>Archosauria</taxon>
        <taxon>Dinosauria</taxon>
        <taxon>Saurischia</taxon>
        <taxon>Theropoda</taxon>
        <taxon>Coelurosauria</taxon>
        <taxon>Aves</taxon>
        <taxon>Neognathae</taxon>
        <taxon>Neoaves</taxon>
        <taxon>Telluraves</taxon>
        <taxon>Australaves</taxon>
        <taxon>Passeriformes</taxon>
        <taxon>Meliphagoidea</taxon>
        <taxon>Acanthizidae</taxon>
        <taxon>Origma</taxon>
    </lineage>
</organism>
<dbReference type="OrthoDB" id="9049620at2759"/>
<dbReference type="InterPro" id="IPR050143">
    <property type="entry name" value="TRIM/RBCC"/>
</dbReference>
<dbReference type="InterPro" id="IPR001870">
    <property type="entry name" value="B30.2/SPRY"/>
</dbReference>
<evidence type="ECO:0000313" key="2">
    <source>
        <dbReference type="EMBL" id="NWV28395.1"/>
    </source>
</evidence>
<dbReference type="PRINTS" id="PR01407">
    <property type="entry name" value="BUTYPHLNCDUF"/>
</dbReference>
<evidence type="ECO:0000259" key="1">
    <source>
        <dbReference type="PROSITE" id="PS50188"/>
    </source>
</evidence>
<reference evidence="2 3" key="1">
    <citation type="submission" date="2019-09" db="EMBL/GenBank/DDBJ databases">
        <title>Bird 10,000 Genomes (B10K) Project - Family phase.</title>
        <authorList>
            <person name="Zhang G."/>
        </authorList>
    </citation>
    <scope>NUCLEOTIDE SEQUENCE [LARGE SCALE GENOMIC DNA]</scope>
    <source>
        <strain evidence="2">B10K-DU-029-52</strain>
    </source>
</reference>
<accession>A0A7K6DQI8</accession>
<dbReference type="SMART" id="SM00589">
    <property type="entry name" value="PRY"/>
    <property type="match status" value="1"/>
</dbReference>
<dbReference type="Gene3D" id="2.60.120.920">
    <property type="match status" value="1"/>
</dbReference>
<gene>
    <name evidence="2" type="primary">Btn1a1_1</name>
    <name evidence="2" type="ORF">ORISOL_R15892</name>
</gene>
<feature type="domain" description="B30.2/SPRY" evidence="1">
    <location>
        <begin position="18"/>
        <end position="115"/>
    </location>
</feature>
<name>A0A7K6DQI8_9PASS</name>
<evidence type="ECO:0000313" key="3">
    <source>
        <dbReference type="Proteomes" id="UP000571324"/>
    </source>
</evidence>
<comment type="caution">
    <text evidence="2">The sequence shown here is derived from an EMBL/GenBank/DDBJ whole genome shotgun (WGS) entry which is preliminary data.</text>
</comment>
<dbReference type="AlphaFoldDB" id="A0A7K6DQI8"/>
<dbReference type="InterPro" id="IPR013320">
    <property type="entry name" value="ConA-like_dom_sf"/>
</dbReference>
<dbReference type="InterPro" id="IPR006574">
    <property type="entry name" value="PRY"/>
</dbReference>
<dbReference type="PROSITE" id="PS50188">
    <property type="entry name" value="B302_SPRY"/>
    <property type="match status" value="1"/>
</dbReference>
<feature type="non-terminal residue" evidence="2">
    <location>
        <position position="1"/>
    </location>
</feature>
<dbReference type="Proteomes" id="UP000571324">
    <property type="component" value="Unassembled WGS sequence"/>
</dbReference>
<dbReference type="EMBL" id="VZRL01006102">
    <property type="protein sequence ID" value="NWV28395.1"/>
    <property type="molecule type" value="Genomic_DNA"/>
</dbReference>
<feature type="non-terminal residue" evidence="2">
    <location>
        <position position="115"/>
    </location>
</feature>
<dbReference type="PANTHER" id="PTHR24103">
    <property type="entry name" value="E3 UBIQUITIN-PROTEIN LIGASE TRIM"/>
    <property type="match status" value="1"/>
</dbReference>
<sequence length="115" mass="12646">RPRAMSRSRGKNLWGHLLFPDILECSLEEASEGYRRTTETVDPGTAHPQILVSADGRTARCWESPPAPLPSGVERFESLLCVLARQGFVGSWHCWAVEVCPGPDWAEGGLGIYVP</sequence>
<dbReference type="InterPro" id="IPR043136">
    <property type="entry name" value="B30.2/SPRY_sf"/>
</dbReference>
<dbReference type="SUPFAM" id="SSF49899">
    <property type="entry name" value="Concanavalin A-like lectins/glucanases"/>
    <property type="match status" value="1"/>
</dbReference>
<proteinExistence type="predicted"/>